<dbReference type="VEuPathDB" id="TriTrypDB:LtaPh_3526900"/>
<evidence type="ECO:0000313" key="2">
    <source>
        <dbReference type="Proteomes" id="UP000419144"/>
    </source>
</evidence>
<reference evidence="1" key="1">
    <citation type="submission" date="2019-11" db="EMBL/GenBank/DDBJ databases">
        <title>Leishmania tarentolae CDS.</title>
        <authorList>
            <person name="Goto Y."/>
            <person name="Yamagishi J."/>
        </authorList>
    </citation>
    <scope>NUCLEOTIDE SEQUENCE [LARGE SCALE GENOMIC DNA]</scope>
    <source>
        <strain evidence="1">Parrot Tar II</strain>
    </source>
</reference>
<organism evidence="1 2">
    <name type="scientific">Leishmania tarentolae</name>
    <name type="common">Sauroleishmania tarentolae</name>
    <dbReference type="NCBI Taxonomy" id="5689"/>
    <lineage>
        <taxon>Eukaryota</taxon>
        <taxon>Discoba</taxon>
        <taxon>Euglenozoa</taxon>
        <taxon>Kinetoplastea</taxon>
        <taxon>Metakinetoplastina</taxon>
        <taxon>Trypanosomatida</taxon>
        <taxon>Trypanosomatidae</taxon>
        <taxon>Leishmaniinae</taxon>
        <taxon>Leishmania</taxon>
        <taxon>lizard Leishmania</taxon>
    </lineage>
</organism>
<protein>
    <submittedName>
        <fullName evidence="1">Uncharacterized protein</fullName>
    </submittedName>
</protein>
<gene>
    <name evidence="1" type="ORF">LtaPh_3526900</name>
</gene>
<proteinExistence type="predicted"/>
<keyword evidence="2" id="KW-1185">Reference proteome</keyword>
<evidence type="ECO:0000313" key="1">
    <source>
        <dbReference type="EMBL" id="GET92783.1"/>
    </source>
</evidence>
<dbReference type="EMBL" id="BLBS01000056">
    <property type="protein sequence ID" value="GET92783.1"/>
    <property type="molecule type" value="Genomic_DNA"/>
</dbReference>
<accession>A0A640KT47</accession>
<dbReference type="Proteomes" id="UP000419144">
    <property type="component" value="Unassembled WGS sequence"/>
</dbReference>
<sequence>MGTSHQCGPHFLGLAAPLSPSSTPDCCIRSSIECSRSSIRELISSIREIMDFDISSKRACICCISRCTCVVTSCVPPWGCEWVPIAADEAAAAAGAVAVVLGILLLRAPVAFGGIVEMTIVGP</sequence>
<comment type="caution">
    <text evidence="1">The sequence shown here is derived from an EMBL/GenBank/DDBJ whole genome shotgun (WGS) entry which is preliminary data.</text>
</comment>
<dbReference type="AlphaFoldDB" id="A0A640KT47"/>
<name>A0A640KT47_LEITA</name>